<dbReference type="RefSeq" id="XP_041154672.1">
    <property type="nucleotide sequence ID" value="XM_041300713.1"/>
</dbReference>
<dbReference type="OrthoDB" id="2653441at2759"/>
<comment type="caution">
    <text evidence="2">The sequence shown here is derived from an EMBL/GenBank/DDBJ whole genome shotgun (WGS) entry which is preliminary data.</text>
</comment>
<dbReference type="AlphaFoldDB" id="A0A9P7ADN3"/>
<dbReference type="Proteomes" id="UP000719766">
    <property type="component" value="Unassembled WGS sequence"/>
</dbReference>
<sequence>MSMTDTITIRSHSSSNSPVLRKNNRQGNSRKTIEPYKRSSTRPGLAVSQARTPATKDTSSSQATFRGVNSKLTESPIARRHKVLSFVSQSNRETDCKVFQNITRADYDYISCKIEDCPARPRLEYNCDTHTLVIEMPSPIHEAIIKVISKSLERLDLVLQDFIAEELLSSDTHTNLTIDGDTVKCIPDILHMVTTLTDPPIVINPVMGEVAVSQPRADLLQRLRDRLKEFPGIVLLFIAEIQERVHYTSPAESSQAWIHLQKKKLLTSDAFLSNRTGPRSLKKPMDIVVEKHPWHAMESVHLQVWVQNNSGHIELDTRDPELTARGELFPNKLMDKVTRMIERGLSRMRDKYAELARKASPNVDVSALLEARVTLPFTWDAMLSKLAFASMAMAYSRYKSWYMGSRPEGTKRTADEAFDAEATGKRTADEAFDSGPARNTRSLTRARTDALARSRSVP</sequence>
<feature type="region of interest" description="Disordered" evidence="1">
    <location>
        <begin position="406"/>
        <end position="458"/>
    </location>
</feature>
<evidence type="ECO:0000313" key="3">
    <source>
        <dbReference type="Proteomes" id="UP000719766"/>
    </source>
</evidence>
<organism evidence="2 3">
    <name type="scientific">Suillus plorans</name>
    <dbReference type="NCBI Taxonomy" id="116603"/>
    <lineage>
        <taxon>Eukaryota</taxon>
        <taxon>Fungi</taxon>
        <taxon>Dikarya</taxon>
        <taxon>Basidiomycota</taxon>
        <taxon>Agaricomycotina</taxon>
        <taxon>Agaricomycetes</taxon>
        <taxon>Agaricomycetidae</taxon>
        <taxon>Boletales</taxon>
        <taxon>Suillineae</taxon>
        <taxon>Suillaceae</taxon>
        <taxon>Suillus</taxon>
    </lineage>
</organism>
<feature type="compositionally biased region" description="Polar residues" evidence="1">
    <location>
        <begin position="1"/>
        <end position="18"/>
    </location>
</feature>
<keyword evidence="3" id="KW-1185">Reference proteome</keyword>
<dbReference type="GeneID" id="64594477"/>
<evidence type="ECO:0000256" key="1">
    <source>
        <dbReference type="SAM" id="MobiDB-lite"/>
    </source>
</evidence>
<feature type="compositionally biased region" description="Polar residues" evidence="1">
    <location>
        <begin position="49"/>
        <end position="64"/>
    </location>
</feature>
<name>A0A9P7ADN3_9AGAM</name>
<reference evidence="2" key="1">
    <citation type="journal article" date="2020" name="New Phytol.">
        <title>Comparative genomics reveals dynamic genome evolution in host specialist ectomycorrhizal fungi.</title>
        <authorList>
            <person name="Lofgren L.A."/>
            <person name="Nguyen N.H."/>
            <person name="Vilgalys R."/>
            <person name="Ruytinx J."/>
            <person name="Liao H.L."/>
            <person name="Branco S."/>
            <person name="Kuo A."/>
            <person name="LaButti K."/>
            <person name="Lipzen A."/>
            <person name="Andreopoulos W."/>
            <person name="Pangilinan J."/>
            <person name="Riley R."/>
            <person name="Hundley H."/>
            <person name="Na H."/>
            <person name="Barry K."/>
            <person name="Grigoriev I.V."/>
            <person name="Stajich J.E."/>
            <person name="Kennedy P.G."/>
        </authorList>
    </citation>
    <scope>NUCLEOTIDE SEQUENCE</scope>
    <source>
        <strain evidence="2">S12</strain>
    </source>
</reference>
<proteinExistence type="predicted"/>
<gene>
    <name evidence="2" type="ORF">HD556DRAFT_1312780</name>
</gene>
<accession>A0A9P7ADN3</accession>
<protein>
    <submittedName>
        <fullName evidence="2">Uncharacterized protein</fullName>
    </submittedName>
</protein>
<evidence type="ECO:0000313" key="2">
    <source>
        <dbReference type="EMBL" id="KAG1787317.1"/>
    </source>
</evidence>
<dbReference type="EMBL" id="JABBWE010000080">
    <property type="protein sequence ID" value="KAG1787317.1"/>
    <property type="molecule type" value="Genomic_DNA"/>
</dbReference>
<feature type="region of interest" description="Disordered" evidence="1">
    <location>
        <begin position="1"/>
        <end position="68"/>
    </location>
</feature>